<dbReference type="SUPFAM" id="SSF75217">
    <property type="entry name" value="alpha/beta knot"/>
    <property type="match status" value="1"/>
</dbReference>
<dbReference type="Gene3D" id="3.30.1330.30">
    <property type="match status" value="1"/>
</dbReference>
<keyword evidence="2 5" id="KW-0489">Methyltransferase</keyword>
<proteinExistence type="inferred from homology"/>
<dbReference type="SUPFAM" id="SSF55315">
    <property type="entry name" value="L30e-like"/>
    <property type="match status" value="1"/>
</dbReference>
<dbReference type="Pfam" id="PF22435">
    <property type="entry name" value="MRM3-like_sub_bind"/>
    <property type="match status" value="1"/>
</dbReference>
<dbReference type="InterPro" id="IPR029026">
    <property type="entry name" value="tRNA_m1G_MTases_N"/>
</dbReference>
<keyword evidence="3" id="KW-0808">Transferase</keyword>
<sequence length="248" mass="28078">MIESKQNKTIKEWKKLHKKKYRDEQGKFLVEGWHLIEEVTKSDWQVDKLIIHEYEKLPEKWKHYDYVEVSAEVFNELSSTETPQGIMAVVNQKHEQFGQSLNKVLLIDAVQDPGNVGTIIRSALAFNLDAVVLGKGTVDLYHEKVIRATQGALFHLPVLRGDLDNWMGKLNELDIPILGTALDEKARPLNEIATKRFAVLVGNEGKGVSSDLLKQVDDTIYITIHKDSESLNVGVATSIVLYHLTHLT</sequence>
<accession>A0ABW5QCP9</accession>
<name>A0ABW5QCP9_9BACI</name>
<evidence type="ECO:0000256" key="3">
    <source>
        <dbReference type="ARBA" id="ARBA00022679"/>
    </source>
</evidence>
<evidence type="ECO:0000313" key="6">
    <source>
        <dbReference type="Proteomes" id="UP001597452"/>
    </source>
</evidence>
<dbReference type="CDD" id="cd18095">
    <property type="entry name" value="SpoU-like_rRNA-MTase"/>
    <property type="match status" value="1"/>
</dbReference>
<dbReference type="RefSeq" id="WP_054755041.1">
    <property type="nucleotide sequence ID" value="NZ_JBHUMZ010000035.1"/>
</dbReference>
<evidence type="ECO:0000256" key="1">
    <source>
        <dbReference type="ARBA" id="ARBA00007228"/>
    </source>
</evidence>
<dbReference type="InterPro" id="IPR053888">
    <property type="entry name" value="MRM3-like_sub_bind"/>
</dbReference>
<comment type="similarity">
    <text evidence="1">Belongs to the class IV-like SAM-binding methyltransferase superfamily. RNA methyltransferase TrmH family.</text>
</comment>
<dbReference type="PANTHER" id="PTHR43191">
    <property type="entry name" value="RRNA METHYLTRANSFERASE 3"/>
    <property type="match status" value="1"/>
</dbReference>
<gene>
    <name evidence="5" type="ORF">ACFSW4_11950</name>
</gene>
<dbReference type="EMBL" id="JBHUMZ010000035">
    <property type="protein sequence ID" value="MFD2639581.1"/>
    <property type="molecule type" value="Genomic_DNA"/>
</dbReference>
<evidence type="ECO:0000259" key="4">
    <source>
        <dbReference type="SMART" id="SM00967"/>
    </source>
</evidence>
<dbReference type="Proteomes" id="UP001597452">
    <property type="component" value="Unassembled WGS sequence"/>
</dbReference>
<dbReference type="InterPro" id="IPR001537">
    <property type="entry name" value="SpoU_MeTrfase"/>
</dbReference>
<dbReference type="Pfam" id="PF00588">
    <property type="entry name" value="SpoU_methylase"/>
    <property type="match status" value="1"/>
</dbReference>
<dbReference type="SMART" id="SM00967">
    <property type="entry name" value="SpoU_sub_bind"/>
    <property type="match status" value="1"/>
</dbReference>
<dbReference type="InterPro" id="IPR051259">
    <property type="entry name" value="rRNA_Methyltransferase"/>
</dbReference>
<reference evidence="6" key="1">
    <citation type="journal article" date="2019" name="Int. J. Syst. Evol. Microbiol.">
        <title>The Global Catalogue of Microorganisms (GCM) 10K type strain sequencing project: providing services to taxonomists for standard genome sequencing and annotation.</title>
        <authorList>
            <consortium name="The Broad Institute Genomics Platform"/>
            <consortium name="The Broad Institute Genome Sequencing Center for Infectious Disease"/>
            <person name="Wu L."/>
            <person name="Ma J."/>
        </authorList>
    </citation>
    <scope>NUCLEOTIDE SEQUENCE [LARGE SCALE GENOMIC DNA]</scope>
    <source>
        <strain evidence="6">TISTR 1571</strain>
    </source>
</reference>
<dbReference type="Gene3D" id="3.40.1280.10">
    <property type="match status" value="1"/>
</dbReference>
<keyword evidence="6" id="KW-1185">Reference proteome</keyword>
<comment type="caution">
    <text evidence="5">The sequence shown here is derived from an EMBL/GenBank/DDBJ whole genome shotgun (WGS) entry which is preliminary data.</text>
</comment>
<dbReference type="InterPro" id="IPR013123">
    <property type="entry name" value="SpoU_subst-bd"/>
</dbReference>
<evidence type="ECO:0000313" key="5">
    <source>
        <dbReference type="EMBL" id="MFD2639581.1"/>
    </source>
</evidence>
<dbReference type="InterPro" id="IPR029064">
    <property type="entry name" value="Ribosomal_eL30-like_sf"/>
</dbReference>
<feature type="domain" description="RNA 2-O ribose methyltransferase substrate binding" evidence="4">
    <location>
        <begin position="29"/>
        <end position="96"/>
    </location>
</feature>
<evidence type="ECO:0000256" key="2">
    <source>
        <dbReference type="ARBA" id="ARBA00022603"/>
    </source>
</evidence>
<dbReference type="InterPro" id="IPR029028">
    <property type="entry name" value="Alpha/beta_knot_MTases"/>
</dbReference>
<dbReference type="PANTHER" id="PTHR43191:SF2">
    <property type="entry name" value="RRNA METHYLTRANSFERASE 3, MITOCHONDRIAL"/>
    <property type="match status" value="1"/>
</dbReference>
<protein>
    <submittedName>
        <fullName evidence="5">TrmH family RNA methyltransferase</fullName>
    </submittedName>
</protein>
<dbReference type="GO" id="GO:0008168">
    <property type="term" value="F:methyltransferase activity"/>
    <property type="evidence" value="ECO:0007669"/>
    <property type="project" value="UniProtKB-KW"/>
</dbReference>
<organism evidence="5 6">
    <name type="scientific">Piscibacillus salipiscarius</name>
    <dbReference type="NCBI Taxonomy" id="299480"/>
    <lineage>
        <taxon>Bacteria</taxon>
        <taxon>Bacillati</taxon>
        <taxon>Bacillota</taxon>
        <taxon>Bacilli</taxon>
        <taxon>Bacillales</taxon>
        <taxon>Bacillaceae</taxon>
        <taxon>Piscibacillus</taxon>
    </lineage>
</organism>
<dbReference type="GO" id="GO:0032259">
    <property type="term" value="P:methylation"/>
    <property type="evidence" value="ECO:0007669"/>
    <property type="project" value="UniProtKB-KW"/>
</dbReference>